<reference evidence="2" key="2">
    <citation type="journal article" date="2015" name="Fish Shellfish Immunol.">
        <title>Early steps in the European eel (Anguilla anguilla)-Vibrio vulnificus interaction in the gills: Role of the RtxA13 toxin.</title>
        <authorList>
            <person name="Callol A."/>
            <person name="Pajuelo D."/>
            <person name="Ebbesson L."/>
            <person name="Teles M."/>
            <person name="MacKenzie S."/>
            <person name="Amaro C."/>
        </authorList>
    </citation>
    <scope>NUCLEOTIDE SEQUENCE</scope>
</reference>
<dbReference type="AlphaFoldDB" id="A0A0E9TJP3"/>
<proteinExistence type="predicted"/>
<organism evidence="2">
    <name type="scientific">Anguilla anguilla</name>
    <name type="common">European freshwater eel</name>
    <name type="synonym">Muraena anguilla</name>
    <dbReference type="NCBI Taxonomy" id="7936"/>
    <lineage>
        <taxon>Eukaryota</taxon>
        <taxon>Metazoa</taxon>
        <taxon>Chordata</taxon>
        <taxon>Craniata</taxon>
        <taxon>Vertebrata</taxon>
        <taxon>Euteleostomi</taxon>
        <taxon>Actinopterygii</taxon>
        <taxon>Neopterygii</taxon>
        <taxon>Teleostei</taxon>
        <taxon>Anguilliformes</taxon>
        <taxon>Anguillidae</taxon>
        <taxon>Anguilla</taxon>
    </lineage>
</organism>
<evidence type="ECO:0000313" key="2">
    <source>
        <dbReference type="EMBL" id="JAH53115.1"/>
    </source>
</evidence>
<keyword evidence="1" id="KW-0812">Transmembrane</keyword>
<keyword evidence="1" id="KW-1133">Transmembrane helix</keyword>
<evidence type="ECO:0000256" key="1">
    <source>
        <dbReference type="SAM" id="Phobius"/>
    </source>
</evidence>
<reference evidence="2" key="1">
    <citation type="submission" date="2014-11" db="EMBL/GenBank/DDBJ databases">
        <authorList>
            <person name="Amaro Gonzalez C."/>
        </authorList>
    </citation>
    <scope>NUCLEOTIDE SEQUENCE</scope>
</reference>
<keyword evidence="1" id="KW-0472">Membrane</keyword>
<accession>A0A0E9TJP3</accession>
<dbReference type="EMBL" id="GBXM01055462">
    <property type="protein sequence ID" value="JAH53115.1"/>
    <property type="molecule type" value="Transcribed_RNA"/>
</dbReference>
<protein>
    <submittedName>
        <fullName evidence="2">Uncharacterized protein</fullName>
    </submittedName>
</protein>
<sequence length="48" mass="5769">MTIKAQIIRRKTTMFFPIVLLILQGQLNTFISFNHILHIKKFVTHLRF</sequence>
<name>A0A0E9TJP3_ANGAN</name>
<feature type="transmembrane region" description="Helical" evidence="1">
    <location>
        <begin position="12"/>
        <end position="33"/>
    </location>
</feature>